<dbReference type="SUPFAM" id="SSF53098">
    <property type="entry name" value="Ribonuclease H-like"/>
    <property type="match status" value="1"/>
</dbReference>
<dbReference type="PANTHER" id="PTHR45835:SF91">
    <property type="entry name" value="RETROTRANSPOSON, TY3-GYPSY SUBCLASS-LIKE PROTEIN"/>
    <property type="match status" value="1"/>
</dbReference>
<dbReference type="PROSITE" id="PS50994">
    <property type="entry name" value="INTEGRASE"/>
    <property type="match status" value="1"/>
</dbReference>
<keyword evidence="3" id="KW-1185">Reference proteome</keyword>
<dbReference type="AlphaFoldDB" id="A0AAF0PRE0"/>
<evidence type="ECO:0000259" key="1">
    <source>
        <dbReference type="PROSITE" id="PS50994"/>
    </source>
</evidence>
<proteinExistence type="predicted"/>
<dbReference type="InterPro" id="IPR001584">
    <property type="entry name" value="Integrase_cat-core"/>
</dbReference>
<dbReference type="PANTHER" id="PTHR45835">
    <property type="entry name" value="YALI0A06105P"/>
    <property type="match status" value="1"/>
</dbReference>
<dbReference type="EMBL" id="CP133612">
    <property type="protein sequence ID" value="WMV09673.1"/>
    <property type="molecule type" value="Genomic_DNA"/>
</dbReference>
<organism evidence="2 3">
    <name type="scientific">Solanum verrucosum</name>
    <dbReference type="NCBI Taxonomy" id="315347"/>
    <lineage>
        <taxon>Eukaryota</taxon>
        <taxon>Viridiplantae</taxon>
        <taxon>Streptophyta</taxon>
        <taxon>Embryophyta</taxon>
        <taxon>Tracheophyta</taxon>
        <taxon>Spermatophyta</taxon>
        <taxon>Magnoliopsida</taxon>
        <taxon>eudicotyledons</taxon>
        <taxon>Gunneridae</taxon>
        <taxon>Pentapetalae</taxon>
        <taxon>asterids</taxon>
        <taxon>lamiids</taxon>
        <taxon>Solanales</taxon>
        <taxon>Solanaceae</taxon>
        <taxon>Solanoideae</taxon>
        <taxon>Solaneae</taxon>
        <taxon>Solanum</taxon>
    </lineage>
</organism>
<accession>A0AAF0PRE0</accession>
<feature type="domain" description="Integrase catalytic" evidence="1">
    <location>
        <begin position="1"/>
        <end position="122"/>
    </location>
</feature>
<dbReference type="Gene3D" id="3.30.420.10">
    <property type="entry name" value="Ribonuclease H-like superfamily/Ribonuclease H"/>
    <property type="match status" value="1"/>
</dbReference>
<reference evidence="2" key="1">
    <citation type="submission" date="2023-08" db="EMBL/GenBank/DDBJ databases">
        <title>A de novo genome assembly of Solanum verrucosum Schlechtendal, a Mexican diploid species geographically isolated from the other diploid A-genome species in potato relatives.</title>
        <authorList>
            <person name="Hosaka K."/>
        </authorList>
    </citation>
    <scope>NUCLEOTIDE SEQUENCE</scope>
    <source>
        <tissue evidence="2">Young leaves</tissue>
    </source>
</reference>
<gene>
    <name evidence="2" type="ORF">MTR67_003058</name>
</gene>
<evidence type="ECO:0000313" key="3">
    <source>
        <dbReference type="Proteomes" id="UP001234989"/>
    </source>
</evidence>
<dbReference type="InterPro" id="IPR036397">
    <property type="entry name" value="RNaseH_sf"/>
</dbReference>
<protein>
    <recommendedName>
        <fullName evidence="1">Integrase catalytic domain-containing protein</fullName>
    </recommendedName>
</protein>
<evidence type="ECO:0000313" key="2">
    <source>
        <dbReference type="EMBL" id="WMV09673.1"/>
    </source>
</evidence>
<dbReference type="GO" id="GO:0003676">
    <property type="term" value="F:nucleic acid binding"/>
    <property type="evidence" value="ECO:0007669"/>
    <property type="project" value="InterPro"/>
</dbReference>
<dbReference type="GO" id="GO:0015074">
    <property type="term" value="P:DNA integration"/>
    <property type="evidence" value="ECO:0007669"/>
    <property type="project" value="InterPro"/>
</dbReference>
<name>A0AAF0PRE0_SOLVR</name>
<dbReference type="InterPro" id="IPR012337">
    <property type="entry name" value="RNaseH-like_sf"/>
</dbReference>
<dbReference type="Proteomes" id="UP001234989">
    <property type="component" value="Chromosome 1"/>
</dbReference>
<sequence>MKKHIAYFVAKCLNCQQVKVEHQRTGGFSQDIDNRGTQFTSHFWKAFQKGLGTKVRLSTTFHPQTDSQAKRTIQTLEDMLRACVIDFNGNWDEHLPLIEFAYNNSSHSSIAMDPFEAMYGRRCRSLVG</sequence>